<dbReference type="GeneID" id="88363662"/>
<evidence type="ECO:0000313" key="2">
    <source>
        <dbReference type="Proteomes" id="UP000221961"/>
    </source>
</evidence>
<proteinExistence type="predicted"/>
<gene>
    <name evidence="1" type="ORF">CRH09_08055</name>
</gene>
<sequence length="368" mass="40996">MTSLSADPKWAIIDPAVHPTDPDEYLRVAVAWHFGEETGSPFWLSRARRLDFDPLRDVRTFDDLKLFPNVVDELRDVAVEDLIPRGYGPNPPAPKVFETGGTTGAPKRVILMPDWIEASIDRMLAGPVFSGREPSNILVAAPTGPHKIGSQYDWVVARQNTVKFSIDIDPRWVKKLIRRGAHEEAKAYVEHILDQIEHILDSQQVGMLVTTPQLLKACADRPRIAKLINAKIKVVFWGGAHMTADDRFLLAHEHFPDVTLISRYNSALVLEGARERAGVSPDEEIVYDPRSPIVTFRVVDPDTREPVPYGQRGQVVMNHVSKGMFLPNNLERDSAIRVEGRPGQVGDSVAGPKPVDVFGGEQVIEGIY</sequence>
<dbReference type="AlphaFoldDB" id="A0A291RGF8"/>
<organism evidence="1 2">
    <name type="scientific">Nocardia terpenica</name>
    <dbReference type="NCBI Taxonomy" id="455432"/>
    <lineage>
        <taxon>Bacteria</taxon>
        <taxon>Bacillati</taxon>
        <taxon>Actinomycetota</taxon>
        <taxon>Actinomycetes</taxon>
        <taxon>Mycobacteriales</taxon>
        <taxon>Nocardiaceae</taxon>
        <taxon>Nocardia</taxon>
    </lineage>
</organism>
<protein>
    <submittedName>
        <fullName evidence="1">Phenazine antibiotic biosynthesis protein</fullName>
    </submittedName>
</protein>
<dbReference type="SUPFAM" id="SSF56801">
    <property type="entry name" value="Acetyl-CoA synthetase-like"/>
    <property type="match status" value="1"/>
</dbReference>
<accession>A0A291RGF8</accession>
<dbReference type="KEGG" id="ntp:CRH09_08055"/>
<evidence type="ECO:0000313" key="1">
    <source>
        <dbReference type="EMBL" id="ATL66172.1"/>
    </source>
</evidence>
<dbReference type="Gene3D" id="3.40.50.12780">
    <property type="entry name" value="N-terminal domain of ligase-like"/>
    <property type="match status" value="1"/>
</dbReference>
<dbReference type="RefSeq" id="WP_098693378.1">
    <property type="nucleotide sequence ID" value="NZ_CP023778.1"/>
</dbReference>
<dbReference type="InterPro" id="IPR042099">
    <property type="entry name" value="ANL_N_sf"/>
</dbReference>
<dbReference type="Proteomes" id="UP000221961">
    <property type="component" value="Chromosome"/>
</dbReference>
<name>A0A291RGF8_9NOCA</name>
<reference evidence="1 2" key="1">
    <citation type="submission" date="2017-10" db="EMBL/GenBank/DDBJ databases">
        <title>Comparative genomics between pathogenic Norcardia.</title>
        <authorList>
            <person name="Zeng L."/>
        </authorList>
    </citation>
    <scope>NUCLEOTIDE SEQUENCE [LARGE SCALE GENOMIC DNA]</scope>
    <source>
        <strain evidence="1 2">NC_YFY_NT001</strain>
    </source>
</reference>
<dbReference type="EMBL" id="CP023778">
    <property type="protein sequence ID" value="ATL66172.1"/>
    <property type="molecule type" value="Genomic_DNA"/>
</dbReference>